<dbReference type="Gene3D" id="3.40.50.2020">
    <property type="match status" value="1"/>
</dbReference>
<dbReference type="SUPFAM" id="SSF53271">
    <property type="entry name" value="PRTase-like"/>
    <property type="match status" value="1"/>
</dbReference>
<dbReference type="SUPFAM" id="SSF53474">
    <property type="entry name" value="alpha/beta-Hydrolases"/>
    <property type="match status" value="1"/>
</dbReference>
<comment type="caution">
    <text evidence="5">The sequence shown here is derived from an EMBL/GenBank/DDBJ whole genome shotgun (WGS) entry which is preliminary data.</text>
</comment>
<protein>
    <submittedName>
        <fullName evidence="5">Dienelactone hydrolase family protein</fullName>
    </submittedName>
</protein>
<feature type="domain" description="Dienelactone hydrolase" evidence="4">
    <location>
        <begin position="306"/>
        <end position="426"/>
    </location>
</feature>
<name>A0ABS0C1S3_9NOCA</name>
<evidence type="ECO:0000259" key="4">
    <source>
        <dbReference type="Pfam" id="PF01738"/>
    </source>
</evidence>
<accession>A0ABS0C1S3</accession>
<dbReference type="InterPro" id="IPR029058">
    <property type="entry name" value="AB_hydrolase_fold"/>
</dbReference>
<evidence type="ECO:0000256" key="2">
    <source>
        <dbReference type="ARBA" id="ARBA00022801"/>
    </source>
</evidence>
<dbReference type="Pfam" id="PF01738">
    <property type="entry name" value="DLH"/>
    <property type="match status" value="1"/>
</dbReference>
<dbReference type="Gene3D" id="3.40.50.1820">
    <property type="entry name" value="alpha/beta hydrolase"/>
    <property type="match status" value="1"/>
</dbReference>
<dbReference type="Pfam" id="PF00156">
    <property type="entry name" value="Pribosyltran"/>
    <property type="match status" value="1"/>
</dbReference>
<comment type="similarity">
    <text evidence="1">Belongs to the AB hydrolase superfamily.</text>
</comment>
<keyword evidence="2 5" id="KW-0378">Hydrolase</keyword>
<gene>
    <name evidence="5" type="ORF">IU470_00815</name>
</gene>
<reference evidence="5 6" key="1">
    <citation type="submission" date="2020-10" db="EMBL/GenBank/DDBJ databases">
        <title>Identification of Nocardia species via Next-generation sequencing and recognition of intraspecies genetic diversity.</title>
        <authorList>
            <person name="Li P."/>
            <person name="Li P."/>
            <person name="Lu B."/>
        </authorList>
    </citation>
    <scope>NUCLEOTIDE SEQUENCE [LARGE SCALE GENOMIC DNA]</scope>
    <source>
        <strain evidence="5 6">N-11</strain>
    </source>
</reference>
<dbReference type="EMBL" id="JADLRE010000001">
    <property type="protein sequence ID" value="MBF6223670.1"/>
    <property type="molecule type" value="Genomic_DNA"/>
</dbReference>
<dbReference type="Proteomes" id="UP000807309">
    <property type="component" value="Unassembled WGS sequence"/>
</dbReference>
<dbReference type="RefSeq" id="WP_195031091.1">
    <property type="nucleotide sequence ID" value="NZ_JADLRE010000001.1"/>
</dbReference>
<dbReference type="Gene3D" id="3.30.1310.20">
    <property type="entry name" value="PRTase-like"/>
    <property type="match status" value="1"/>
</dbReference>
<dbReference type="PANTHER" id="PTHR22946">
    <property type="entry name" value="DIENELACTONE HYDROLASE DOMAIN-CONTAINING PROTEIN-RELATED"/>
    <property type="match status" value="1"/>
</dbReference>
<dbReference type="GO" id="GO:0016787">
    <property type="term" value="F:hydrolase activity"/>
    <property type="evidence" value="ECO:0007669"/>
    <property type="project" value="UniProtKB-KW"/>
</dbReference>
<keyword evidence="6" id="KW-1185">Reference proteome</keyword>
<feature type="domain" description="Phosphoribosyltransferase" evidence="3">
    <location>
        <begin position="11"/>
        <end position="188"/>
    </location>
</feature>
<sequence>MLFDDRRDAGRRLAERLEYLQDEDVVVVGLPRGGVPVAYEVARALDAPLDVIVVRKLGVPYQPELAFGAIGENDVKVINDIVVAYTQLSSEDMAGVERRERDELARRAERLRRTHPRVPLAGRTVVVVDDGIATGATARAACEVAWAHGAQRVVLAVPVAPRDTLAMLKGQADEVVCLEVPTWFGAVGSWYHRFGQVSDAEVTELLRRAAGEVREPRSDSAVDPPLRDAEVRIQAEAAELAGHLTIPENPVGMVVFAHGSGSSRHSPRNRYVADVLNRAGLGTLLFDLLTPDEEVHRARVFDIELLSRRLVDVTDWLSRQSDVTGLRIGYFGASTGAAAALRAAADPSVGIAAVVSRGGRPDLAGADLAAVRAPTLLIVGGDDHAVLELNRLAAHRMSCETAVAVVPGATHLFAEPGALAKAAELARDWLVDQLAPASAIHDRSGSTTDTRS</sequence>
<dbReference type="InterPro" id="IPR002925">
    <property type="entry name" value="Dienelactn_hydro"/>
</dbReference>
<evidence type="ECO:0000256" key="1">
    <source>
        <dbReference type="ARBA" id="ARBA00008645"/>
    </source>
</evidence>
<dbReference type="InterPro" id="IPR000836">
    <property type="entry name" value="PRTase_dom"/>
</dbReference>
<evidence type="ECO:0000313" key="6">
    <source>
        <dbReference type="Proteomes" id="UP000807309"/>
    </source>
</evidence>
<organism evidence="5 6">
    <name type="scientific">Nocardia abscessus</name>
    <dbReference type="NCBI Taxonomy" id="120957"/>
    <lineage>
        <taxon>Bacteria</taxon>
        <taxon>Bacillati</taxon>
        <taxon>Actinomycetota</taxon>
        <taxon>Actinomycetes</taxon>
        <taxon>Mycobacteriales</taxon>
        <taxon>Nocardiaceae</taxon>
        <taxon>Nocardia</taxon>
    </lineage>
</organism>
<dbReference type="CDD" id="cd06223">
    <property type="entry name" value="PRTases_typeI"/>
    <property type="match status" value="1"/>
</dbReference>
<dbReference type="InterPro" id="IPR029057">
    <property type="entry name" value="PRTase-like"/>
</dbReference>
<evidence type="ECO:0000259" key="3">
    <source>
        <dbReference type="Pfam" id="PF00156"/>
    </source>
</evidence>
<evidence type="ECO:0000313" key="5">
    <source>
        <dbReference type="EMBL" id="MBF6223670.1"/>
    </source>
</evidence>
<dbReference type="InterPro" id="IPR050261">
    <property type="entry name" value="FrsA_esterase"/>
</dbReference>
<dbReference type="PANTHER" id="PTHR22946:SF9">
    <property type="entry name" value="POLYKETIDE TRANSFERASE AF380"/>
    <property type="match status" value="1"/>
</dbReference>
<proteinExistence type="inferred from homology"/>